<proteinExistence type="predicted"/>
<organism evidence="3 4">
    <name type="scientific">Brassica oleracea var. oleracea</name>
    <dbReference type="NCBI Taxonomy" id="109376"/>
    <lineage>
        <taxon>Eukaryota</taxon>
        <taxon>Viridiplantae</taxon>
        <taxon>Streptophyta</taxon>
        <taxon>Embryophyta</taxon>
        <taxon>Tracheophyta</taxon>
        <taxon>Spermatophyta</taxon>
        <taxon>Magnoliopsida</taxon>
        <taxon>eudicotyledons</taxon>
        <taxon>Gunneridae</taxon>
        <taxon>Pentapetalae</taxon>
        <taxon>rosids</taxon>
        <taxon>malvids</taxon>
        <taxon>Brassicales</taxon>
        <taxon>Brassicaceae</taxon>
        <taxon>Brassiceae</taxon>
        <taxon>Brassica</taxon>
    </lineage>
</organism>
<dbReference type="Pfam" id="PF25210">
    <property type="entry name" value="Kelch_FKB95"/>
    <property type="match status" value="1"/>
</dbReference>
<evidence type="ECO:0000313" key="4">
    <source>
        <dbReference type="Proteomes" id="UP000032141"/>
    </source>
</evidence>
<name>A0A0D3E9C6_BRAOL</name>
<dbReference type="Gene3D" id="2.120.10.80">
    <property type="entry name" value="Kelch-type beta propeller"/>
    <property type="match status" value="1"/>
</dbReference>
<dbReference type="AlphaFoldDB" id="A0A0D3E9C6"/>
<dbReference type="OMA" id="YNWHEAP"/>
<reference evidence="3 4" key="1">
    <citation type="journal article" date="2014" name="Genome Biol.">
        <title>Transcriptome and methylome profiling reveals relics of genome dominance in the mesopolyploid Brassica oleracea.</title>
        <authorList>
            <person name="Parkin I.A."/>
            <person name="Koh C."/>
            <person name="Tang H."/>
            <person name="Robinson S.J."/>
            <person name="Kagale S."/>
            <person name="Clarke W.E."/>
            <person name="Town C.D."/>
            <person name="Nixon J."/>
            <person name="Krishnakumar V."/>
            <person name="Bidwell S.L."/>
            <person name="Denoeud F."/>
            <person name="Belcram H."/>
            <person name="Links M.G."/>
            <person name="Just J."/>
            <person name="Clarke C."/>
            <person name="Bender T."/>
            <person name="Huebert T."/>
            <person name="Mason A.S."/>
            <person name="Pires J.C."/>
            <person name="Barker G."/>
            <person name="Moore J."/>
            <person name="Walley P.G."/>
            <person name="Manoli S."/>
            <person name="Batley J."/>
            <person name="Edwards D."/>
            <person name="Nelson M.N."/>
            <person name="Wang X."/>
            <person name="Paterson A.H."/>
            <person name="King G."/>
            <person name="Bancroft I."/>
            <person name="Chalhoub B."/>
            <person name="Sharpe A.G."/>
        </authorList>
    </citation>
    <scope>NUCLEOTIDE SEQUENCE</scope>
    <source>
        <strain evidence="3 4">cv. TO1000</strain>
    </source>
</reference>
<dbReference type="InterPro" id="IPR057499">
    <property type="entry name" value="Kelch_FKB95"/>
</dbReference>
<sequence length="381" mass="43930">MMYSALDKGHPTFTHFPTDKQHLWFRQFASSTPANDGDDAEDVPERGTRSSEYTEGLVPRNIPRDSFLGIFRRLRSSEIPDENSEKQFVGTSDDWTIGKSIEISRGSSPSVYSEELSDELVVLGVSSEFRRKIPRDFRGKINFRGVISEDLFRRYLNSKLSSARVFFLDCRSYNWHEAPSMRTRRNCPNMSAIDGKIYVVGKWNVRPSNSIEIYDPKTQIWESVPCPITEILGQKFTLNSLAIDGKLYLLADKCMVYRPVENKWDVGYWTLFLWTQFKFTCVICNVLSRVLKWLVNYERLRIAVLWVRSSGVFSREKVIWCAVIAVERRNGQEIYGKIEWCDVVLTVPKSCCVLESIAIDVWSVILVVWLVVSGSQPQIPM</sequence>
<reference evidence="3" key="2">
    <citation type="submission" date="2015-03" db="UniProtKB">
        <authorList>
            <consortium name="EnsemblPlants"/>
        </authorList>
    </citation>
    <scope>IDENTIFICATION</scope>
</reference>
<evidence type="ECO:0000259" key="2">
    <source>
        <dbReference type="Pfam" id="PF25210"/>
    </source>
</evidence>
<dbReference type="HOGENOM" id="CLU_724787_0_0_1"/>
<feature type="domain" description="FKB95-like N-terminal Kelch" evidence="2">
    <location>
        <begin position="157"/>
        <end position="289"/>
    </location>
</feature>
<dbReference type="Gramene" id="Bo9g092770.1">
    <property type="protein sequence ID" value="Bo9g092770.1"/>
    <property type="gene ID" value="Bo9g092770"/>
</dbReference>
<dbReference type="Proteomes" id="UP000032141">
    <property type="component" value="Chromosome C9"/>
</dbReference>
<dbReference type="InterPro" id="IPR050354">
    <property type="entry name" value="F-box/kelch-repeat_ARATH"/>
</dbReference>
<evidence type="ECO:0000256" key="1">
    <source>
        <dbReference type="SAM" id="MobiDB-lite"/>
    </source>
</evidence>
<dbReference type="InterPro" id="IPR015915">
    <property type="entry name" value="Kelch-typ_b-propeller"/>
</dbReference>
<dbReference type="PANTHER" id="PTHR24414:SF82">
    <property type="entry name" value="GALACTOSE OXIDASE_KELCH REPEAT SUPERFAMILY PROTEIN"/>
    <property type="match status" value="1"/>
</dbReference>
<dbReference type="SUPFAM" id="SSF117281">
    <property type="entry name" value="Kelch motif"/>
    <property type="match status" value="1"/>
</dbReference>
<dbReference type="PANTHER" id="PTHR24414">
    <property type="entry name" value="F-BOX/KELCH-REPEAT PROTEIN SKIP4"/>
    <property type="match status" value="1"/>
</dbReference>
<dbReference type="eggNOG" id="KOG1072">
    <property type="taxonomic scope" value="Eukaryota"/>
</dbReference>
<protein>
    <recommendedName>
        <fullName evidence="2">FKB95-like N-terminal Kelch domain-containing protein</fullName>
    </recommendedName>
</protein>
<keyword evidence="4" id="KW-1185">Reference proteome</keyword>
<feature type="region of interest" description="Disordered" evidence="1">
    <location>
        <begin position="31"/>
        <end position="56"/>
    </location>
</feature>
<dbReference type="EnsemblPlants" id="Bo9g092770.1">
    <property type="protein sequence ID" value="Bo9g092770.1"/>
    <property type="gene ID" value="Bo9g092770"/>
</dbReference>
<accession>A0A0D3E9C6</accession>
<evidence type="ECO:0000313" key="3">
    <source>
        <dbReference type="EnsemblPlants" id="Bo9g092770.1"/>
    </source>
</evidence>